<evidence type="ECO:0000259" key="5">
    <source>
        <dbReference type="PROSITE" id="PS50404"/>
    </source>
</evidence>
<dbReference type="PANTHER" id="PTHR11260:SF676">
    <property type="entry name" value="GLUTATHIONE S-TRANSFERASE U8"/>
    <property type="match status" value="1"/>
</dbReference>
<keyword evidence="7" id="KW-1185">Reference proteome</keyword>
<feature type="domain" description="GST N-terminal" evidence="5">
    <location>
        <begin position="3"/>
        <end position="83"/>
    </location>
</feature>
<keyword evidence="2" id="KW-0808">Transferase</keyword>
<dbReference type="EC" id="2.5.1.18" evidence="1"/>
<dbReference type="FunFam" id="3.40.30.10:FF:000014">
    <property type="entry name" value="Tau class glutathione S-transferase"/>
    <property type="match status" value="1"/>
</dbReference>
<dbReference type="Gene3D" id="1.20.1050.10">
    <property type="match status" value="1"/>
</dbReference>
<dbReference type="InterPro" id="IPR036282">
    <property type="entry name" value="Glutathione-S-Trfase_C_sf"/>
</dbReference>
<accession>A0A6J1IM97</accession>
<dbReference type="Pfam" id="PF00043">
    <property type="entry name" value="GST_C"/>
    <property type="match status" value="1"/>
</dbReference>
<dbReference type="OrthoDB" id="4951845at2759"/>
<dbReference type="GO" id="GO:0005737">
    <property type="term" value="C:cytoplasm"/>
    <property type="evidence" value="ECO:0007669"/>
    <property type="project" value="TreeGrafter"/>
</dbReference>
<dbReference type="SFLD" id="SFLDS00019">
    <property type="entry name" value="Glutathione_Transferase_(cytos"/>
    <property type="match status" value="1"/>
</dbReference>
<dbReference type="CDD" id="cd03185">
    <property type="entry name" value="GST_C_Tau"/>
    <property type="match status" value="1"/>
</dbReference>
<dbReference type="InterPro" id="IPR036249">
    <property type="entry name" value="Thioredoxin-like_sf"/>
</dbReference>
<feature type="domain" description="GST C-terminal" evidence="6">
    <location>
        <begin position="88"/>
        <end position="211"/>
    </location>
</feature>
<dbReference type="Pfam" id="PF02798">
    <property type="entry name" value="GST_N"/>
    <property type="match status" value="1"/>
</dbReference>
<dbReference type="InterPro" id="IPR010987">
    <property type="entry name" value="Glutathione-S-Trfase_C-like"/>
</dbReference>
<dbReference type="GO" id="GO:0004364">
    <property type="term" value="F:glutathione transferase activity"/>
    <property type="evidence" value="ECO:0007669"/>
    <property type="project" value="UniProtKB-EC"/>
</dbReference>
<dbReference type="AlphaFoldDB" id="A0A6J1IM97"/>
<dbReference type="CDD" id="cd03058">
    <property type="entry name" value="GST_N_Tau"/>
    <property type="match status" value="1"/>
</dbReference>
<dbReference type="GeneID" id="111478315"/>
<evidence type="ECO:0000256" key="4">
    <source>
        <dbReference type="RuleBase" id="RU003494"/>
    </source>
</evidence>
<dbReference type="InterPro" id="IPR045074">
    <property type="entry name" value="GST_C_Tau"/>
</dbReference>
<protein>
    <recommendedName>
        <fullName evidence="1">glutathione transferase</fullName>
        <ecNumber evidence="1">2.5.1.18</ecNumber>
    </recommendedName>
</protein>
<dbReference type="InterPro" id="IPR040079">
    <property type="entry name" value="Glutathione_S-Trfase"/>
</dbReference>
<name>A0A6J1IM97_CUCMA</name>
<dbReference type="PROSITE" id="PS50405">
    <property type="entry name" value="GST_CTER"/>
    <property type="match status" value="1"/>
</dbReference>
<evidence type="ECO:0000259" key="6">
    <source>
        <dbReference type="PROSITE" id="PS50405"/>
    </source>
</evidence>
<dbReference type="FunFam" id="1.20.1050.10:FF:000012">
    <property type="entry name" value="Tau class glutathione S-transferase"/>
    <property type="match status" value="1"/>
</dbReference>
<dbReference type="GO" id="GO:0006749">
    <property type="term" value="P:glutathione metabolic process"/>
    <property type="evidence" value="ECO:0007669"/>
    <property type="project" value="InterPro"/>
</dbReference>
<evidence type="ECO:0000256" key="1">
    <source>
        <dbReference type="ARBA" id="ARBA00012452"/>
    </source>
</evidence>
<evidence type="ECO:0000313" key="8">
    <source>
        <dbReference type="RefSeq" id="XP_022978281.1"/>
    </source>
</evidence>
<sequence length="218" mass="24792">MAEELQVFGFWASPFSRRVELALKLKGVEYQHVEEDLPHNKSHLLLQYNPIHKKVPVLVHHGKPISESLVILEYIDEIWKNNPLLPQNPYERALARFWAKYIEDKVVAAMLKAGKAKIEDREKGFEEAGEALEPLEKELGSKRFFGGEKIGFVDVVGIVVAYWVPAIDEAVGIQMLGSNRFPNVKQWSEEVVNHGVVKQILPPKDKLVAYLRTVLSSN</sequence>
<dbReference type="InterPro" id="IPR004045">
    <property type="entry name" value="Glutathione_S-Trfase_N"/>
</dbReference>
<dbReference type="SUPFAM" id="SSF52833">
    <property type="entry name" value="Thioredoxin-like"/>
    <property type="match status" value="1"/>
</dbReference>
<evidence type="ECO:0000313" key="7">
    <source>
        <dbReference type="Proteomes" id="UP000504608"/>
    </source>
</evidence>
<dbReference type="SUPFAM" id="SSF47616">
    <property type="entry name" value="GST C-terminal domain-like"/>
    <property type="match status" value="1"/>
</dbReference>
<dbReference type="Proteomes" id="UP000504608">
    <property type="component" value="Unplaced"/>
</dbReference>
<comment type="catalytic activity">
    <reaction evidence="3">
        <text>RX + glutathione = an S-substituted glutathione + a halide anion + H(+)</text>
        <dbReference type="Rhea" id="RHEA:16437"/>
        <dbReference type="ChEBI" id="CHEBI:15378"/>
        <dbReference type="ChEBI" id="CHEBI:16042"/>
        <dbReference type="ChEBI" id="CHEBI:17792"/>
        <dbReference type="ChEBI" id="CHEBI:57925"/>
        <dbReference type="ChEBI" id="CHEBI:90779"/>
        <dbReference type="EC" id="2.5.1.18"/>
    </reaction>
</comment>
<evidence type="ECO:0000256" key="3">
    <source>
        <dbReference type="ARBA" id="ARBA00047960"/>
    </source>
</evidence>
<dbReference type="Gene3D" id="3.40.30.10">
    <property type="entry name" value="Glutaredoxin"/>
    <property type="match status" value="1"/>
</dbReference>
<comment type="similarity">
    <text evidence="4">Belongs to the GST superfamily.</text>
</comment>
<dbReference type="PROSITE" id="PS50404">
    <property type="entry name" value="GST_NTER"/>
    <property type="match status" value="1"/>
</dbReference>
<reference evidence="8" key="1">
    <citation type="submission" date="2025-08" db="UniProtKB">
        <authorList>
            <consortium name="RefSeq"/>
        </authorList>
    </citation>
    <scope>IDENTIFICATION</scope>
    <source>
        <tissue evidence="8">Young leaves</tissue>
    </source>
</reference>
<dbReference type="SFLD" id="SFLDG01152">
    <property type="entry name" value="Main.3:_Omega-_and_Tau-like"/>
    <property type="match status" value="1"/>
</dbReference>
<dbReference type="SFLD" id="SFLDG00358">
    <property type="entry name" value="Main_(cytGST)"/>
    <property type="match status" value="1"/>
</dbReference>
<organism evidence="7 8">
    <name type="scientific">Cucurbita maxima</name>
    <name type="common">Pumpkin</name>
    <name type="synonym">Winter squash</name>
    <dbReference type="NCBI Taxonomy" id="3661"/>
    <lineage>
        <taxon>Eukaryota</taxon>
        <taxon>Viridiplantae</taxon>
        <taxon>Streptophyta</taxon>
        <taxon>Embryophyta</taxon>
        <taxon>Tracheophyta</taxon>
        <taxon>Spermatophyta</taxon>
        <taxon>Magnoliopsida</taxon>
        <taxon>eudicotyledons</taxon>
        <taxon>Gunneridae</taxon>
        <taxon>Pentapetalae</taxon>
        <taxon>rosids</taxon>
        <taxon>fabids</taxon>
        <taxon>Cucurbitales</taxon>
        <taxon>Cucurbitaceae</taxon>
        <taxon>Cucurbiteae</taxon>
        <taxon>Cucurbita</taxon>
    </lineage>
</organism>
<gene>
    <name evidence="8" type="primary">LOC111478315</name>
</gene>
<dbReference type="RefSeq" id="XP_022978281.1">
    <property type="nucleotide sequence ID" value="XM_023122513.1"/>
</dbReference>
<dbReference type="PANTHER" id="PTHR11260">
    <property type="entry name" value="GLUTATHIONE S-TRANSFERASE, GST, SUPERFAMILY, GST DOMAIN CONTAINING"/>
    <property type="match status" value="1"/>
</dbReference>
<proteinExistence type="inferred from homology"/>
<dbReference type="InterPro" id="IPR045073">
    <property type="entry name" value="Omega/Tau-like"/>
</dbReference>
<dbReference type="InterPro" id="IPR004046">
    <property type="entry name" value="GST_C"/>
</dbReference>
<dbReference type="KEGG" id="cmax:111478315"/>
<evidence type="ECO:0000256" key="2">
    <source>
        <dbReference type="ARBA" id="ARBA00022679"/>
    </source>
</evidence>